<accession>A0A2V3DXE5</accession>
<keyword evidence="4" id="KW-1185">Reference proteome</keyword>
<dbReference type="GO" id="GO:0004722">
    <property type="term" value="F:protein serine/threonine phosphatase activity"/>
    <property type="evidence" value="ECO:0007669"/>
    <property type="project" value="InterPro"/>
</dbReference>
<evidence type="ECO:0000313" key="3">
    <source>
        <dbReference type="EMBL" id="PXA69200.1"/>
    </source>
</evidence>
<feature type="domain" description="PPM-type phosphatase" evidence="2">
    <location>
        <begin position="18"/>
        <end position="250"/>
    </location>
</feature>
<dbReference type="EMBL" id="QHLZ01000001">
    <property type="protein sequence ID" value="PXA69200.1"/>
    <property type="molecule type" value="Genomic_DNA"/>
</dbReference>
<gene>
    <name evidence="3" type="ORF">CVS29_01120</name>
</gene>
<evidence type="ECO:0000259" key="2">
    <source>
        <dbReference type="PROSITE" id="PS51746"/>
    </source>
</evidence>
<sequence>MSLMDDMKGAASSGVRLAFGFGTDRGLRRELNEDSFLAADPLFTVADGMGGHEAGEVASRECVEVLSQQRLLSAGCREATAADLQQALRQADARIRELTNARAGTTVSGVVLVEERTVPYWLVFNVGDSRTYRLSQGNFSQISVDHSEVQELVDAGLITPEEALVHPRRHVVTRALGTGSVTEADFWLVPVEEGDRILICSDGLSGELGDEQIHRVMSTLRHPQDAVDSLIQAALRSGGRDNITVIVVDASNVLGGAAEQTLNNPKSAESVPEDTLPRMPIIEDVLESIPASVREAGQNTDLKLQPPSHAPAVPAMAAPVQATAFSPKENHG</sequence>
<feature type="region of interest" description="Disordered" evidence="1">
    <location>
        <begin position="296"/>
        <end position="332"/>
    </location>
</feature>
<organism evidence="3 4">
    <name type="scientific">Arthrobacter psychrochitiniphilus</name>
    <dbReference type="NCBI Taxonomy" id="291045"/>
    <lineage>
        <taxon>Bacteria</taxon>
        <taxon>Bacillati</taxon>
        <taxon>Actinomycetota</taxon>
        <taxon>Actinomycetes</taxon>
        <taxon>Micrococcales</taxon>
        <taxon>Micrococcaceae</taxon>
        <taxon>Arthrobacter</taxon>
    </lineage>
</organism>
<evidence type="ECO:0000256" key="1">
    <source>
        <dbReference type="SAM" id="MobiDB-lite"/>
    </source>
</evidence>
<dbReference type="OrthoDB" id="9801841at2"/>
<feature type="compositionally biased region" description="Low complexity" evidence="1">
    <location>
        <begin position="306"/>
        <end position="324"/>
    </location>
</feature>
<dbReference type="SMART" id="SM00332">
    <property type="entry name" value="PP2Cc"/>
    <property type="match status" value="1"/>
</dbReference>
<dbReference type="InterPro" id="IPR001932">
    <property type="entry name" value="PPM-type_phosphatase-like_dom"/>
</dbReference>
<reference evidence="3 4" key="1">
    <citation type="submission" date="2018-05" db="EMBL/GenBank/DDBJ databases">
        <title>Genetic diversity of glacier-inhabiting Cryobacterium bacteria in China and description of Cryobacterium mengkeensis sp. nov. and Arthrobacter glacialis sp. nov.</title>
        <authorList>
            <person name="Liu Q."/>
            <person name="Xin Y.-H."/>
        </authorList>
    </citation>
    <scope>NUCLEOTIDE SEQUENCE [LARGE SCALE GENOMIC DNA]</scope>
    <source>
        <strain evidence="3 4">GP3</strain>
    </source>
</reference>
<comment type="caution">
    <text evidence="3">The sequence shown here is derived from an EMBL/GenBank/DDBJ whole genome shotgun (WGS) entry which is preliminary data.</text>
</comment>
<dbReference type="InterPro" id="IPR015655">
    <property type="entry name" value="PP2C"/>
</dbReference>
<dbReference type="InterPro" id="IPR036457">
    <property type="entry name" value="PPM-type-like_dom_sf"/>
</dbReference>
<dbReference type="Proteomes" id="UP000246303">
    <property type="component" value="Unassembled WGS sequence"/>
</dbReference>
<dbReference type="SUPFAM" id="SSF81606">
    <property type="entry name" value="PP2C-like"/>
    <property type="match status" value="1"/>
</dbReference>
<dbReference type="Pfam" id="PF13672">
    <property type="entry name" value="PP2C_2"/>
    <property type="match status" value="1"/>
</dbReference>
<dbReference type="PROSITE" id="PS51746">
    <property type="entry name" value="PPM_2"/>
    <property type="match status" value="1"/>
</dbReference>
<dbReference type="Gene3D" id="3.60.40.10">
    <property type="entry name" value="PPM-type phosphatase domain"/>
    <property type="match status" value="1"/>
</dbReference>
<proteinExistence type="predicted"/>
<protein>
    <submittedName>
        <fullName evidence="3">Serine/threonine protein phosphatase</fullName>
    </submittedName>
</protein>
<dbReference type="SMART" id="SM00331">
    <property type="entry name" value="PP2C_SIG"/>
    <property type="match status" value="1"/>
</dbReference>
<dbReference type="PANTHER" id="PTHR47992">
    <property type="entry name" value="PROTEIN PHOSPHATASE"/>
    <property type="match status" value="1"/>
</dbReference>
<dbReference type="CDD" id="cd00143">
    <property type="entry name" value="PP2Cc"/>
    <property type="match status" value="1"/>
</dbReference>
<name>A0A2V3DXE5_9MICC</name>
<evidence type="ECO:0000313" key="4">
    <source>
        <dbReference type="Proteomes" id="UP000246303"/>
    </source>
</evidence>
<dbReference type="AlphaFoldDB" id="A0A2V3DXE5"/>